<name>A0A0A8XT53_ARUDO</name>
<dbReference type="EMBL" id="GBRH01282035">
    <property type="protein sequence ID" value="JAD15860.1"/>
    <property type="molecule type" value="Transcribed_RNA"/>
</dbReference>
<proteinExistence type="predicted"/>
<sequence length="82" mass="9738">MSAFNPLVKKTVNRWNFSYRLLSIAVCKNVLSFSYKIQAPNQQNTHMLLKLTIFHSLLLKHNYYWNADPKSIFLLQRPCYIC</sequence>
<dbReference type="AlphaFoldDB" id="A0A0A8XT53"/>
<reference evidence="1" key="1">
    <citation type="submission" date="2014-09" db="EMBL/GenBank/DDBJ databases">
        <authorList>
            <person name="Magalhaes I.L.F."/>
            <person name="Oliveira U."/>
            <person name="Santos F.R."/>
            <person name="Vidigal T.H.D.A."/>
            <person name="Brescovit A.D."/>
            <person name="Santos A.J."/>
        </authorList>
    </citation>
    <scope>NUCLEOTIDE SEQUENCE</scope>
    <source>
        <tissue evidence="1">Shoot tissue taken approximately 20 cm above the soil surface</tissue>
    </source>
</reference>
<organism evidence="1">
    <name type="scientific">Arundo donax</name>
    <name type="common">Giant reed</name>
    <name type="synonym">Donax arundinaceus</name>
    <dbReference type="NCBI Taxonomy" id="35708"/>
    <lineage>
        <taxon>Eukaryota</taxon>
        <taxon>Viridiplantae</taxon>
        <taxon>Streptophyta</taxon>
        <taxon>Embryophyta</taxon>
        <taxon>Tracheophyta</taxon>
        <taxon>Spermatophyta</taxon>
        <taxon>Magnoliopsida</taxon>
        <taxon>Liliopsida</taxon>
        <taxon>Poales</taxon>
        <taxon>Poaceae</taxon>
        <taxon>PACMAD clade</taxon>
        <taxon>Arundinoideae</taxon>
        <taxon>Arundineae</taxon>
        <taxon>Arundo</taxon>
    </lineage>
</organism>
<reference evidence="1" key="2">
    <citation type="journal article" date="2015" name="Data Brief">
        <title>Shoot transcriptome of the giant reed, Arundo donax.</title>
        <authorList>
            <person name="Barrero R.A."/>
            <person name="Guerrero F.D."/>
            <person name="Moolhuijzen P."/>
            <person name="Goolsby J.A."/>
            <person name="Tidwell J."/>
            <person name="Bellgard S.E."/>
            <person name="Bellgard M.I."/>
        </authorList>
    </citation>
    <scope>NUCLEOTIDE SEQUENCE</scope>
    <source>
        <tissue evidence="1">Shoot tissue taken approximately 20 cm above the soil surface</tissue>
    </source>
</reference>
<evidence type="ECO:0000313" key="1">
    <source>
        <dbReference type="EMBL" id="JAD15860.1"/>
    </source>
</evidence>
<protein>
    <submittedName>
        <fullName evidence="1">Uncharacterized protein</fullName>
    </submittedName>
</protein>
<accession>A0A0A8XT53</accession>